<reference evidence="2" key="1">
    <citation type="submission" date="2017-06" db="EMBL/GenBank/DDBJ databases">
        <authorList>
            <person name="LiPuma J."/>
            <person name="Spilker T."/>
        </authorList>
    </citation>
    <scope>NUCLEOTIDE SEQUENCE [LARGE SCALE GENOMIC DNA]</scope>
    <source>
        <strain evidence="2">AU17325</strain>
    </source>
</reference>
<gene>
    <name evidence="1" type="ORF">CFB84_19020</name>
</gene>
<organism evidence="1 2">
    <name type="scientific">Burkholderia aenigmatica</name>
    <dbReference type="NCBI Taxonomy" id="2015348"/>
    <lineage>
        <taxon>Bacteria</taxon>
        <taxon>Pseudomonadati</taxon>
        <taxon>Pseudomonadota</taxon>
        <taxon>Betaproteobacteria</taxon>
        <taxon>Burkholderiales</taxon>
        <taxon>Burkholderiaceae</taxon>
        <taxon>Burkholderia</taxon>
        <taxon>Burkholderia cepacia complex</taxon>
    </lineage>
</organism>
<reference evidence="1 2" key="2">
    <citation type="submission" date="2017-08" db="EMBL/GenBank/DDBJ databases">
        <title>WGS of novel Burkholderia cepaca complex species.</title>
        <authorList>
            <person name="Lipuma J."/>
            <person name="Spilker T."/>
        </authorList>
    </citation>
    <scope>NUCLEOTIDE SEQUENCE [LARGE SCALE GENOMIC DNA]</scope>
    <source>
        <strain evidence="1 2">AU17325</strain>
    </source>
</reference>
<evidence type="ECO:0000313" key="1">
    <source>
        <dbReference type="EMBL" id="OXI43653.1"/>
    </source>
</evidence>
<evidence type="ECO:0000313" key="2">
    <source>
        <dbReference type="Proteomes" id="UP000214600"/>
    </source>
</evidence>
<dbReference type="EMBL" id="NKFA01000007">
    <property type="protein sequence ID" value="OXI43653.1"/>
    <property type="molecule type" value="Genomic_DNA"/>
</dbReference>
<dbReference type="AlphaFoldDB" id="A0A228IMP2"/>
<name>A0A228IMP2_9BURK</name>
<comment type="caution">
    <text evidence="1">The sequence shown here is derived from an EMBL/GenBank/DDBJ whole genome shotgun (WGS) entry which is preliminary data.</text>
</comment>
<accession>A0A228IMP2</accession>
<protein>
    <submittedName>
        <fullName evidence="1">Uncharacterized protein</fullName>
    </submittedName>
</protein>
<sequence>MHSTQHREGLRVPTGSHGVCLRCGLVERRADIVARRSARYRRLRTNAMRAGFDTFPRRAFRAPVQGEQS</sequence>
<dbReference type="Proteomes" id="UP000214600">
    <property type="component" value="Unassembled WGS sequence"/>
</dbReference>
<proteinExistence type="predicted"/>